<dbReference type="EMBL" id="PCRO01000036">
    <property type="protein sequence ID" value="PIP22623.1"/>
    <property type="molecule type" value="Genomic_DNA"/>
</dbReference>
<evidence type="ECO:0008006" key="4">
    <source>
        <dbReference type="Google" id="ProtNLM"/>
    </source>
</evidence>
<comment type="caution">
    <text evidence="2">The sequence shown here is derived from an EMBL/GenBank/DDBJ whole genome shotgun (WGS) entry which is preliminary data.</text>
</comment>
<evidence type="ECO:0000256" key="1">
    <source>
        <dbReference type="SAM" id="Phobius"/>
    </source>
</evidence>
<keyword evidence="1" id="KW-1133">Transmembrane helix</keyword>
<sequence length="180" mass="19966">MVEIIPKPAEKPPVWESALLYSSIVVLLTVIVGYLVLDFYFIKKASATLDGFKNSLIAQKTDSEIALEEKALDYKKKIEGFSQLMGSHVFASRFFPFLEKNTHPQVLFSDLELDMETGSVNLSGETESFLSLEQQVKILENNPQIKSLNLSGVSIGDKGKIKFAIDFSFDKGIVLGLANN</sequence>
<protein>
    <recommendedName>
        <fullName evidence="4">PilN domain-containing protein</fullName>
    </recommendedName>
</protein>
<accession>A0A2G9YV54</accession>
<proteinExistence type="predicted"/>
<reference evidence="2 3" key="1">
    <citation type="submission" date="2017-09" db="EMBL/GenBank/DDBJ databases">
        <title>Depth-based differentiation of microbial function through sediment-hosted aquifers and enrichment of novel symbionts in the deep terrestrial subsurface.</title>
        <authorList>
            <person name="Probst A.J."/>
            <person name="Ladd B."/>
            <person name="Jarett J.K."/>
            <person name="Geller-Mcgrath D.E."/>
            <person name="Sieber C.M."/>
            <person name="Emerson J.B."/>
            <person name="Anantharaman K."/>
            <person name="Thomas B.C."/>
            <person name="Malmstrom R."/>
            <person name="Stieglmeier M."/>
            <person name="Klingl A."/>
            <person name="Woyke T."/>
            <person name="Ryan C.M."/>
            <person name="Banfield J.F."/>
        </authorList>
    </citation>
    <scope>NUCLEOTIDE SEQUENCE [LARGE SCALE GENOMIC DNA]</scope>
    <source>
        <strain evidence="2">CG23_combo_of_CG06-09_8_20_14_all_39_17</strain>
    </source>
</reference>
<keyword evidence="1" id="KW-0812">Transmembrane</keyword>
<evidence type="ECO:0000313" key="3">
    <source>
        <dbReference type="Proteomes" id="UP000229976"/>
    </source>
</evidence>
<keyword evidence="1" id="KW-0472">Membrane</keyword>
<organism evidence="2 3">
    <name type="scientific">Candidatus Nealsonbacteria bacterium CG23_combo_of_CG06-09_8_20_14_all_39_17</name>
    <dbReference type="NCBI Taxonomy" id="1974722"/>
    <lineage>
        <taxon>Bacteria</taxon>
        <taxon>Candidatus Nealsoniibacteriota</taxon>
    </lineage>
</organism>
<dbReference type="Proteomes" id="UP000229976">
    <property type="component" value="Unassembled WGS sequence"/>
</dbReference>
<evidence type="ECO:0000313" key="2">
    <source>
        <dbReference type="EMBL" id="PIP22623.1"/>
    </source>
</evidence>
<dbReference type="AlphaFoldDB" id="A0A2G9YV54"/>
<feature type="transmembrane region" description="Helical" evidence="1">
    <location>
        <begin position="20"/>
        <end position="42"/>
    </location>
</feature>
<name>A0A2G9YV54_9BACT</name>
<gene>
    <name evidence="2" type="ORF">COX37_02960</name>
</gene>